<keyword evidence="1" id="KW-0472">Membrane</keyword>
<reference evidence="5" key="1">
    <citation type="journal article" date="2019" name="Int. J. Syst. Evol. Microbiol.">
        <title>The Global Catalogue of Microorganisms (GCM) 10K type strain sequencing project: providing services to taxonomists for standard genome sequencing and annotation.</title>
        <authorList>
            <consortium name="The Broad Institute Genomics Platform"/>
            <consortium name="The Broad Institute Genome Sequencing Center for Infectious Disease"/>
            <person name="Wu L."/>
            <person name="Ma J."/>
        </authorList>
    </citation>
    <scope>NUCLEOTIDE SEQUENCE [LARGE SCALE GENOMIC DNA]</scope>
    <source>
        <strain evidence="5">CGMCC 4.1467</strain>
    </source>
</reference>
<evidence type="ECO:0000259" key="2">
    <source>
        <dbReference type="Pfam" id="PF13828"/>
    </source>
</evidence>
<accession>A0ABW2L0Q7</accession>
<evidence type="ECO:0000259" key="3">
    <source>
        <dbReference type="Pfam" id="PF14237"/>
    </source>
</evidence>
<proteinExistence type="predicted"/>
<keyword evidence="5" id="KW-1185">Reference proteome</keyword>
<feature type="transmembrane region" description="Helical" evidence="1">
    <location>
        <begin position="90"/>
        <end position="114"/>
    </location>
</feature>
<evidence type="ECO:0000313" key="4">
    <source>
        <dbReference type="EMBL" id="MFC7335883.1"/>
    </source>
</evidence>
<protein>
    <submittedName>
        <fullName evidence="4">GYF domain-containing protein</fullName>
    </submittedName>
</protein>
<name>A0ABW2L0Q7_9BACT</name>
<comment type="caution">
    <text evidence="4">The sequence shown here is derived from an EMBL/GenBank/DDBJ whole genome shotgun (WGS) entry which is preliminary data.</text>
</comment>
<keyword evidence="1" id="KW-0812">Transmembrane</keyword>
<dbReference type="EMBL" id="JBHTBS010000001">
    <property type="protein sequence ID" value="MFC7335883.1"/>
    <property type="molecule type" value="Genomic_DNA"/>
</dbReference>
<dbReference type="Pfam" id="PF14237">
    <property type="entry name" value="GYF_2"/>
    <property type="match status" value="1"/>
</dbReference>
<feature type="domain" description="DUF4190" evidence="2">
    <location>
        <begin position="84"/>
        <end position="151"/>
    </location>
</feature>
<gene>
    <name evidence="4" type="ORF">ACFQY0_01735</name>
</gene>
<sequence>MNLNQGAMAKWYYSLNGVQQGPVDDEEMRAMLASGMIQASTLVWRDGMDRWVPLASQPEWSSQIASPMGTPIPAYSVAPPTNGLAIASMVLGLLSMPIMLGCAFGILAAIPAVICGHLSLGQLKVNAFQTGRGFAITGIVTGYLTILITLIAVAVFGFVIAKDIK</sequence>
<organism evidence="4 5">
    <name type="scientific">Haloferula chungangensis</name>
    <dbReference type="NCBI Taxonomy" id="1048331"/>
    <lineage>
        <taxon>Bacteria</taxon>
        <taxon>Pseudomonadati</taxon>
        <taxon>Verrucomicrobiota</taxon>
        <taxon>Verrucomicrobiia</taxon>
        <taxon>Verrucomicrobiales</taxon>
        <taxon>Verrucomicrobiaceae</taxon>
        <taxon>Haloferula</taxon>
    </lineage>
</organism>
<dbReference type="RefSeq" id="WP_379708436.1">
    <property type="nucleotide sequence ID" value="NZ_JBHTBS010000001.1"/>
</dbReference>
<dbReference type="InterPro" id="IPR025640">
    <property type="entry name" value="GYF_2"/>
</dbReference>
<dbReference type="InterPro" id="IPR025241">
    <property type="entry name" value="DUF4190"/>
</dbReference>
<evidence type="ECO:0000256" key="1">
    <source>
        <dbReference type="SAM" id="Phobius"/>
    </source>
</evidence>
<dbReference type="Pfam" id="PF13828">
    <property type="entry name" value="DUF4190"/>
    <property type="match status" value="1"/>
</dbReference>
<dbReference type="Proteomes" id="UP001596472">
    <property type="component" value="Unassembled WGS sequence"/>
</dbReference>
<feature type="transmembrane region" description="Helical" evidence="1">
    <location>
        <begin position="134"/>
        <end position="161"/>
    </location>
</feature>
<feature type="domain" description="GYF" evidence="3">
    <location>
        <begin position="11"/>
        <end position="59"/>
    </location>
</feature>
<keyword evidence="1" id="KW-1133">Transmembrane helix</keyword>
<evidence type="ECO:0000313" key="5">
    <source>
        <dbReference type="Proteomes" id="UP001596472"/>
    </source>
</evidence>